<dbReference type="InterPro" id="IPR036028">
    <property type="entry name" value="SH3-like_dom_sf"/>
</dbReference>
<protein>
    <recommendedName>
        <fullName evidence="4">SH3 domain-containing protein</fullName>
    </recommendedName>
</protein>
<dbReference type="OrthoDB" id="73680at2759"/>
<feature type="region of interest" description="Disordered" evidence="3">
    <location>
        <begin position="218"/>
        <end position="318"/>
    </location>
</feature>
<dbReference type="AlphaFoldDB" id="A0A401NU11"/>
<dbReference type="PANTHER" id="PTHR14167">
    <property type="entry name" value="SH3 DOMAIN-CONTAINING"/>
    <property type="match status" value="1"/>
</dbReference>
<organism evidence="5 6">
    <name type="scientific">Scyliorhinus torazame</name>
    <name type="common">Cloudy catshark</name>
    <name type="synonym">Catulus torazame</name>
    <dbReference type="NCBI Taxonomy" id="75743"/>
    <lineage>
        <taxon>Eukaryota</taxon>
        <taxon>Metazoa</taxon>
        <taxon>Chordata</taxon>
        <taxon>Craniata</taxon>
        <taxon>Vertebrata</taxon>
        <taxon>Chondrichthyes</taxon>
        <taxon>Elasmobranchii</taxon>
        <taxon>Galeomorphii</taxon>
        <taxon>Galeoidea</taxon>
        <taxon>Carcharhiniformes</taxon>
        <taxon>Scyliorhinidae</taxon>
        <taxon>Scyliorhinus</taxon>
    </lineage>
</organism>
<reference evidence="5 6" key="1">
    <citation type="journal article" date="2018" name="Nat. Ecol. Evol.">
        <title>Shark genomes provide insights into elasmobranch evolution and the origin of vertebrates.</title>
        <authorList>
            <person name="Hara Y"/>
            <person name="Yamaguchi K"/>
            <person name="Onimaru K"/>
            <person name="Kadota M"/>
            <person name="Koyanagi M"/>
            <person name="Keeley SD"/>
            <person name="Tatsumi K"/>
            <person name="Tanaka K"/>
            <person name="Motone F"/>
            <person name="Kageyama Y"/>
            <person name="Nozu R"/>
            <person name="Adachi N"/>
            <person name="Nishimura O"/>
            <person name="Nakagawa R"/>
            <person name="Tanegashima C"/>
            <person name="Kiyatake I"/>
            <person name="Matsumoto R"/>
            <person name="Murakumo K"/>
            <person name="Nishida K"/>
            <person name="Terakita A"/>
            <person name="Kuratani S"/>
            <person name="Sato K"/>
            <person name="Hyodo S Kuraku.S."/>
        </authorList>
    </citation>
    <scope>NUCLEOTIDE SEQUENCE [LARGE SCALE GENOMIC DNA]</scope>
</reference>
<evidence type="ECO:0000256" key="1">
    <source>
        <dbReference type="ARBA" id="ARBA00022443"/>
    </source>
</evidence>
<sequence length="318" mass="35182">AMNSPPGWDRSPVHLQTNGQRSELSSNVSAREDVSGRDYPASPSGDPWNSGNNGSSPDGRPDRVSDRSHNSETGKMKAARAKFDFQAESPKELTLQKGDVVYIHKVLDQNWLKGEHHGRLGIFPTSYVEFIPATERPTPIKNPPFQILEYGEAIAVFNFKGDLSVELSFRKGETISLIRRVDDNWLEGRITGTNRQGIFPANYVQVVKDPKVKNAGEYPIGSIPLSPNHHYPNTSPTPPIQQPPKTSPTPLTQPYPRSVSSPPTPYDCNPSTPITQQYPTTPITQQYPTTSPTPITQQYPTTSPTPITQQYPTTPITQ</sequence>
<dbReference type="PANTHER" id="PTHR14167:SF54">
    <property type="entry name" value="VINEXIN"/>
    <property type="match status" value="1"/>
</dbReference>
<evidence type="ECO:0000313" key="6">
    <source>
        <dbReference type="Proteomes" id="UP000288216"/>
    </source>
</evidence>
<dbReference type="SMART" id="SM00326">
    <property type="entry name" value="SH3"/>
    <property type="match status" value="2"/>
</dbReference>
<evidence type="ECO:0000313" key="5">
    <source>
        <dbReference type="EMBL" id="GCB64330.1"/>
    </source>
</evidence>
<feature type="non-terminal residue" evidence="5">
    <location>
        <position position="1"/>
    </location>
</feature>
<keyword evidence="1 2" id="KW-0728">SH3 domain</keyword>
<feature type="non-terminal residue" evidence="5">
    <location>
        <position position="318"/>
    </location>
</feature>
<keyword evidence="6" id="KW-1185">Reference proteome</keyword>
<feature type="compositionally biased region" description="Low complexity" evidence="3">
    <location>
        <begin position="270"/>
        <end position="318"/>
    </location>
</feature>
<feature type="compositionally biased region" description="Basic and acidic residues" evidence="3">
    <location>
        <begin position="59"/>
        <end position="76"/>
    </location>
</feature>
<dbReference type="EMBL" id="BFAA01006757">
    <property type="protein sequence ID" value="GCB64330.1"/>
    <property type="molecule type" value="Genomic_DNA"/>
</dbReference>
<evidence type="ECO:0000256" key="3">
    <source>
        <dbReference type="SAM" id="MobiDB-lite"/>
    </source>
</evidence>
<dbReference type="PROSITE" id="PS50002">
    <property type="entry name" value="SH3"/>
    <property type="match status" value="2"/>
</dbReference>
<dbReference type="PRINTS" id="PR00452">
    <property type="entry name" value="SH3DOMAIN"/>
</dbReference>
<feature type="compositionally biased region" description="Polar residues" evidence="3">
    <location>
        <begin position="47"/>
        <end position="56"/>
    </location>
</feature>
<name>A0A401NU11_SCYTO</name>
<feature type="domain" description="SH3" evidence="4">
    <location>
        <begin position="148"/>
        <end position="209"/>
    </location>
</feature>
<dbReference type="InterPro" id="IPR050384">
    <property type="entry name" value="Endophilin_SH3RF"/>
</dbReference>
<dbReference type="PRINTS" id="PR00499">
    <property type="entry name" value="P67PHOX"/>
</dbReference>
<feature type="region of interest" description="Disordered" evidence="3">
    <location>
        <begin position="1"/>
        <end position="76"/>
    </location>
</feature>
<dbReference type="InterPro" id="IPR035609">
    <property type="entry name" value="Vinexin_SH3_1"/>
</dbReference>
<accession>A0A401NU11</accession>
<evidence type="ECO:0000259" key="4">
    <source>
        <dbReference type="PROSITE" id="PS50002"/>
    </source>
</evidence>
<feature type="domain" description="SH3" evidence="4">
    <location>
        <begin position="74"/>
        <end position="133"/>
    </location>
</feature>
<dbReference type="CDD" id="cd11921">
    <property type="entry name" value="SH3_Vinexin_1"/>
    <property type="match status" value="1"/>
</dbReference>
<dbReference type="InterPro" id="IPR001452">
    <property type="entry name" value="SH3_domain"/>
</dbReference>
<dbReference type="STRING" id="75743.A0A401NU11"/>
<feature type="compositionally biased region" description="Polar residues" evidence="3">
    <location>
        <begin position="14"/>
        <end position="29"/>
    </location>
</feature>
<dbReference type="Pfam" id="PF00018">
    <property type="entry name" value="SH3_1"/>
    <property type="match status" value="2"/>
</dbReference>
<comment type="caution">
    <text evidence="5">The sequence shown here is derived from an EMBL/GenBank/DDBJ whole genome shotgun (WGS) entry which is preliminary data.</text>
</comment>
<proteinExistence type="predicted"/>
<feature type="compositionally biased region" description="Pro residues" evidence="3">
    <location>
        <begin position="235"/>
        <end position="253"/>
    </location>
</feature>
<gene>
    <name evidence="5" type="ORF">scyTo_0013322</name>
</gene>
<dbReference type="Gene3D" id="2.30.30.40">
    <property type="entry name" value="SH3 Domains"/>
    <property type="match status" value="2"/>
</dbReference>
<dbReference type="Proteomes" id="UP000288216">
    <property type="component" value="Unassembled WGS sequence"/>
</dbReference>
<dbReference type="SUPFAM" id="SSF50044">
    <property type="entry name" value="SH3-domain"/>
    <property type="match status" value="2"/>
</dbReference>
<evidence type="ECO:0000256" key="2">
    <source>
        <dbReference type="PROSITE-ProRule" id="PRU00192"/>
    </source>
</evidence>